<dbReference type="SMART" id="SM00283">
    <property type="entry name" value="MA"/>
    <property type="match status" value="1"/>
</dbReference>
<dbReference type="Pfam" id="PF12729">
    <property type="entry name" value="4HB_MCP_1"/>
    <property type="match status" value="1"/>
</dbReference>
<dbReference type="OrthoDB" id="7054443at2"/>
<evidence type="ECO:0000256" key="2">
    <source>
        <dbReference type="ARBA" id="ARBA00023224"/>
    </source>
</evidence>
<dbReference type="GO" id="GO:0016020">
    <property type="term" value="C:membrane"/>
    <property type="evidence" value="ECO:0007669"/>
    <property type="project" value="UniProtKB-SubCell"/>
</dbReference>
<dbReference type="Proteomes" id="UP000199527">
    <property type="component" value="Unassembled WGS sequence"/>
</dbReference>
<dbReference type="GO" id="GO:0007165">
    <property type="term" value="P:signal transduction"/>
    <property type="evidence" value="ECO:0007669"/>
    <property type="project" value="UniProtKB-KW"/>
</dbReference>
<keyword evidence="5" id="KW-0472">Membrane</keyword>
<dbReference type="CDD" id="cd06225">
    <property type="entry name" value="HAMP"/>
    <property type="match status" value="1"/>
</dbReference>
<dbReference type="InterPro" id="IPR004089">
    <property type="entry name" value="MCPsignal_dom"/>
</dbReference>
<evidence type="ECO:0000256" key="5">
    <source>
        <dbReference type="SAM" id="Phobius"/>
    </source>
</evidence>
<feature type="transmembrane region" description="Helical" evidence="5">
    <location>
        <begin position="187"/>
        <end position="210"/>
    </location>
</feature>
<dbReference type="GO" id="GO:0004888">
    <property type="term" value="F:transmembrane signaling receptor activity"/>
    <property type="evidence" value="ECO:0007669"/>
    <property type="project" value="InterPro"/>
</dbReference>
<evidence type="ECO:0000256" key="3">
    <source>
        <dbReference type="ARBA" id="ARBA00029447"/>
    </source>
</evidence>
<dbReference type="PANTHER" id="PTHR32089:SF120">
    <property type="entry name" value="METHYL-ACCEPTING CHEMOTAXIS PROTEIN TLPQ"/>
    <property type="match status" value="1"/>
</dbReference>
<dbReference type="InterPro" id="IPR003660">
    <property type="entry name" value="HAMP_dom"/>
</dbReference>
<dbReference type="CDD" id="cd11386">
    <property type="entry name" value="MCP_signal"/>
    <property type="match status" value="1"/>
</dbReference>
<protein>
    <submittedName>
        <fullName evidence="8">Methyl-accepting chemotaxis protein</fullName>
    </submittedName>
</protein>
<dbReference type="AlphaFoldDB" id="A0A1G8PQD7"/>
<dbReference type="SMART" id="SM00304">
    <property type="entry name" value="HAMP"/>
    <property type="match status" value="1"/>
</dbReference>
<gene>
    <name evidence="8" type="ORF">SAMN04488540_10443</name>
</gene>
<dbReference type="Pfam" id="PF00015">
    <property type="entry name" value="MCPsignal"/>
    <property type="match status" value="1"/>
</dbReference>
<accession>A0A1G8PQD7</accession>
<dbReference type="SUPFAM" id="SSF58104">
    <property type="entry name" value="Methyl-accepting chemotaxis protein (MCP) signaling domain"/>
    <property type="match status" value="1"/>
</dbReference>
<evidence type="ECO:0000259" key="7">
    <source>
        <dbReference type="PROSITE" id="PS50885"/>
    </source>
</evidence>
<comment type="similarity">
    <text evidence="3">Belongs to the methyl-accepting chemotaxis (MCP) protein family.</text>
</comment>
<dbReference type="FunFam" id="1.10.287.950:FF:000001">
    <property type="entry name" value="Methyl-accepting chemotaxis sensory transducer"/>
    <property type="match status" value="1"/>
</dbReference>
<evidence type="ECO:0000256" key="1">
    <source>
        <dbReference type="ARBA" id="ARBA00004370"/>
    </source>
</evidence>
<dbReference type="Gene3D" id="1.10.287.950">
    <property type="entry name" value="Methyl-accepting chemotaxis protein"/>
    <property type="match status" value="1"/>
</dbReference>
<evidence type="ECO:0000256" key="4">
    <source>
        <dbReference type="PROSITE-ProRule" id="PRU00284"/>
    </source>
</evidence>
<dbReference type="EMBL" id="FNEM01000004">
    <property type="protein sequence ID" value="SDI94486.1"/>
    <property type="molecule type" value="Genomic_DNA"/>
</dbReference>
<sequence>MRLNNLSVKNKISLAYLLIALAMAVLIGIVTRQAATMAATITTFNTTTIPSLVLAEDMRAFIIDYRKYDFSLVSNAGDPDMPKWVLEGRKMALSMDDSLDRYHSTLANEQDRQAFSVLEQSWRSYLVANEPFLGLISQDRYEDANSAIMASYPAYLELIEAVEALVTLNQSFVDQEAGASAASVVTMYWVIAIGGAVMLAFMLVTAMLLVRQICTPLARVRSLIEAIAKGDLTHVLNRQQFADDELGQLAQDSLEMQSRLAALVAQITEASNQLGTSIEAMGSVSEQTSEGMRQQQLQVASISSAMTQMQSTVAEVARNTEEASHSAESATQDANEGMTVVNQGIEGIQQAESVIQQAGALVGELEQDSANISMVVDVIRDIADQTNLLALNAAIEAARAGDQGRGFAVVADEVRTLAGRTQESTSRIVAIIEQLQNRSKQAGSATQNSCQLIAACVEQSNRARMSIEQVVGAVGNIASMNLQIASACGEQAAVAEDLGQHLEGINLASKEVLAGSEQTALSGAELTQLAERLQHTLGQFRTA</sequence>
<comment type="subcellular location">
    <subcellularLocation>
        <location evidence="1">Membrane</location>
    </subcellularLocation>
</comment>
<dbReference type="InterPro" id="IPR004090">
    <property type="entry name" value="Chemotax_Me-accpt_rcpt"/>
</dbReference>
<dbReference type="GO" id="GO:0006935">
    <property type="term" value="P:chemotaxis"/>
    <property type="evidence" value="ECO:0007669"/>
    <property type="project" value="InterPro"/>
</dbReference>
<feature type="transmembrane region" description="Helical" evidence="5">
    <location>
        <begin position="12"/>
        <end position="30"/>
    </location>
</feature>
<dbReference type="PANTHER" id="PTHR32089">
    <property type="entry name" value="METHYL-ACCEPTING CHEMOTAXIS PROTEIN MCPB"/>
    <property type="match status" value="1"/>
</dbReference>
<dbReference type="PROSITE" id="PS50885">
    <property type="entry name" value="HAMP"/>
    <property type="match status" value="1"/>
</dbReference>
<evidence type="ECO:0000313" key="9">
    <source>
        <dbReference type="Proteomes" id="UP000199527"/>
    </source>
</evidence>
<dbReference type="InterPro" id="IPR024478">
    <property type="entry name" value="HlyB_4HB_MCP"/>
</dbReference>
<keyword evidence="9" id="KW-1185">Reference proteome</keyword>
<reference evidence="9" key="1">
    <citation type="submission" date="2016-10" db="EMBL/GenBank/DDBJ databases">
        <authorList>
            <person name="Varghese N."/>
            <person name="Submissions S."/>
        </authorList>
    </citation>
    <scope>NUCLEOTIDE SEQUENCE [LARGE SCALE GENOMIC DNA]</scope>
    <source>
        <strain evidence="9">DSM 23317</strain>
    </source>
</reference>
<organism evidence="8 9">
    <name type="scientific">Ferrimonas sediminum</name>
    <dbReference type="NCBI Taxonomy" id="718193"/>
    <lineage>
        <taxon>Bacteria</taxon>
        <taxon>Pseudomonadati</taxon>
        <taxon>Pseudomonadota</taxon>
        <taxon>Gammaproteobacteria</taxon>
        <taxon>Alteromonadales</taxon>
        <taxon>Ferrimonadaceae</taxon>
        <taxon>Ferrimonas</taxon>
    </lineage>
</organism>
<keyword evidence="5" id="KW-1133">Transmembrane helix</keyword>
<feature type="domain" description="Methyl-accepting transducer" evidence="6">
    <location>
        <begin position="270"/>
        <end position="506"/>
    </location>
</feature>
<feature type="domain" description="HAMP" evidence="7">
    <location>
        <begin position="211"/>
        <end position="265"/>
    </location>
</feature>
<dbReference type="PRINTS" id="PR00260">
    <property type="entry name" value="CHEMTRNSDUCR"/>
</dbReference>
<keyword evidence="5" id="KW-0812">Transmembrane</keyword>
<keyword evidence="2 4" id="KW-0807">Transducer</keyword>
<name>A0A1G8PQD7_9GAMM</name>
<dbReference type="PROSITE" id="PS50111">
    <property type="entry name" value="CHEMOTAXIS_TRANSDUC_2"/>
    <property type="match status" value="1"/>
</dbReference>
<evidence type="ECO:0000313" key="8">
    <source>
        <dbReference type="EMBL" id="SDI94486.1"/>
    </source>
</evidence>
<evidence type="ECO:0000259" key="6">
    <source>
        <dbReference type="PROSITE" id="PS50111"/>
    </source>
</evidence>
<dbReference type="RefSeq" id="WP_090363597.1">
    <property type="nucleotide sequence ID" value="NZ_FNEM01000004.1"/>
</dbReference>
<proteinExistence type="inferred from homology"/>